<dbReference type="GO" id="GO:0051213">
    <property type="term" value="F:dioxygenase activity"/>
    <property type="evidence" value="ECO:0007669"/>
    <property type="project" value="UniProtKB-KW"/>
</dbReference>
<dbReference type="Pfam" id="PF02668">
    <property type="entry name" value="TauD"/>
    <property type="match status" value="1"/>
</dbReference>
<dbReference type="Gene3D" id="3.60.130.10">
    <property type="entry name" value="Clavaminate synthase-like"/>
    <property type="match status" value="1"/>
</dbReference>
<reference evidence="5" key="2">
    <citation type="submission" date="2019-11" db="EMBL/GenBank/DDBJ databases">
        <title>Improved Assembly of Tolypothrix boutellei genome.</title>
        <authorList>
            <person name="Sarangi A.N."/>
            <person name="Mukherjee M."/>
            <person name="Ghosh S."/>
            <person name="Singh D."/>
            <person name="Das A."/>
            <person name="Kant S."/>
            <person name="Prusty A."/>
            <person name="Tripathy S."/>
        </authorList>
    </citation>
    <scope>NUCLEOTIDE SEQUENCE</scope>
    <source>
        <strain evidence="5">VB521301</strain>
    </source>
</reference>
<keyword evidence="3" id="KW-0045">Antibiotic biosynthesis</keyword>
<dbReference type="GO" id="GO:0017000">
    <property type="term" value="P:antibiotic biosynthetic process"/>
    <property type="evidence" value="ECO:0007669"/>
    <property type="project" value="UniProtKB-KW"/>
</dbReference>
<dbReference type="AlphaFoldDB" id="A0A8S9T1N4"/>
<name>A0A8S9T1N4_9CYAN</name>
<protein>
    <submittedName>
        <fullName evidence="5">TauD/TfdA family dioxygenase</fullName>
    </submittedName>
</protein>
<gene>
    <name evidence="5" type="ORF">DA73_0400007865</name>
</gene>
<dbReference type="EMBL" id="JHEG04000001">
    <property type="protein sequence ID" value="KAF3885383.1"/>
    <property type="molecule type" value="Genomic_DNA"/>
</dbReference>
<reference evidence="5" key="1">
    <citation type="journal article" date="2015" name="Genome Announc.">
        <title>Draft Genome Sequence of Tolypothrix boutellei Strain VB521301.</title>
        <authorList>
            <person name="Chandrababunaidu M.M."/>
            <person name="Singh D."/>
            <person name="Sen D."/>
            <person name="Bhan S."/>
            <person name="Das S."/>
            <person name="Gupta A."/>
            <person name="Adhikary S.P."/>
            <person name="Tripathy S."/>
        </authorList>
    </citation>
    <scope>NUCLEOTIDE SEQUENCE</scope>
    <source>
        <strain evidence="5">VB521301</strain>
    </source>
</reference>
<accession>A0A8S9T1N4</accession>
<feature type="domain" description="TauD/TfdA-like" evidence="4">
    <location>
        <begin position="31"/>
        <end position="266"/>
    </location>
</feature>
<evidence type="ECO:0000313" key="5">
    <source>
        <dbReference type="EMBL" id="KAF3885383.1"/>
    </source>
</evidence>
<dbReference type="RefSeq" id="WP_167844636.1">
    <property type="nucleotide sequence ID" value="NZ_JHEG04000001.1"/>
</dbReference>
<dbReference type="Proteomes" id="UP000029738">
    <property type="component" value="Unassembled WGS sequence"/>
</dbReference>
<dbReference type="InterPro" id="IPR050411">
    <property type="entry name" value="AlphaKG_dependent_hydroxylases"/>
</dbReference>
<keyword evidence="6" id="KW-1185">Reference proteome</keyword>
<comment type="caution">
    <text evidence="5">The sequence shown here is derived from an EMBL/GenBank/DDBJ whole genome shotgun (WGS) entry which is preliminary data.</text>
</comment>
<evidence type="ECO:0000256" key="1">
    <source>
        <dbReference type="ARBA" id="ARBA00001954"/>
    </source>
</evidence>
<evidence type="ECO:0000259" key="4">
    <source>
        <dbReference type="Pfam" id="PF02668"/>
    </source>
</evidence>
<evidence type="ECO:0000256" key="3">
    <source>
        <dbReference type="ARBA" id="ARBA00023194"/>
    </source>
</evidence>
<dbReference type="InterPro" id="IPR042098">
    <property type="entry name" value="TauD-like_sf"/>
</dbReference>
<dbReference type="PANTHER" id="PTHR10696:SF56">
    <property type="entry name" value="TAUD_TFDA-LIKE DOMAIN-CONTAINING PROTEIN"/>
    <property type="match status" value="1"/>
</dbReference>
<comment type="cofactor">
    <cofactor evidence="1">
        <name>Fe(2+)</name>
        <dbReference type="ChEBI" id="CHEBI:29033"/>
    </cofactor>
</comment>
<dbReference type="PANTHER" id="PTHR10696">
    <property type="entry name" value="GAMMA-BUTYROBETAINE HYDROXYLASE-RELATED"/>
    <property type="match status" value="1"/>
</dbReference>
<proteinExistence type="predicted"/>
<dbReference type="InterPro" id="IPR003819">
    <property type="entry name" value="TauD/TfdA-like"/>
</dbReference>
<evidence type="ECO:0000313" key="6">
    <source>
        <dbReference type="Proteomes" id="UP000029738"/>
    </source>
</evidence>
<sequence>MILSDKLSIWKANEYNFNIFEDSKINLDRVTLKIDKVVEMSEQDQQKLFETFNKFKFVILECDPSPNPQENLLALGKFFGSVKRHQRSDRNGIVPVENLGKLAPEDQISATNRLHPIHTDGSFDMDPPKVVAMQCEIPSKHGGLSQIVYGQDVYEYLLENYVQELYKLFANPLTITRGERTATRPIFVEKEGRISIAFRSDSVISVEMNFQIEKGFRVIKNYVNEPKNQLIFKLKANQILLIENNSVLHGRTSFPDNEVRKINRLWFDGVSEYAQYLKFGFLPKTKI</sequence>
<organism evidence="5 6">
    <name type="scientific">Tolypothrix bouteillei VB521301</name>
    <dbReference type="NCBI Taxonomy" id="1479485"/>
    <lineage>
        <taxon>Bacteria</taxon>
        <taxon>Bacillati</taxon>
        <taxon>Cyanobacteriota</taxon>
        <taxon>Cyanophyceae</taxon>
        <taxon>Nostocales</taxon>
        <taxon>Tolypothrichaceae</taxon>
        <taxon>Tolypothrix</taxon>
    </lineage>
</organism>
<dbReference type="SUPFAM" id="SSF51197">
    <property type="entry name" value="Clavaminate synthase-like"/>
    <property type="match status" value="1"/>
</dbReference>
<evidence type="ECO:0000256" key="2">
    <source>
        <dbReference type="ARBA" id="ARBA00023002"/>
    </source>
</evidence>
<keyword evidence="5" id="KW-0223">Dioxygenase</keyword>
<keyword evidence="2" id="KW-0560">Oxidoreductase</keyword>